<accession>A0A821J550</accession>
<dbReference type="Proteomes" id="UP000663862">
    <property type="component" value="Unassembled WGS sequence"/>
</dbReference>
<dbReference type="EMBL" id="CAJNYV010004539">
    <property type="protein sequence ID" value="CAF3678337.1"/>
    <property type="molecule type" value="Genomic_DNA"/>
</dbReference>
<gene>
    <name evidence="10" type="ORF">FME351_LOCUS24543</name>
    <name evidence="9" type="ORF">GRG538_LOCUS25038</name>
    <name evidence="12" type="ORF">HFQ381_LOCUS3343</name>
    <name evidence="11" type="ORF">KIK155_LOCUS25159</name>
    <name evidence="8" type="ORF">LUA448_LOCUS32006</name>
    <name evidence="15" type="ORF">QYT958_LOCUS7921</name>
    <name evidence="7" type="ORF">TIS948_LOCUS26493</name>
    <name evidence="16" type="ORF">TOA249_LOCUS17546</name>
    <name evidence="14" type="ORF">TSG867_LOCUS4225</name>
    <name evidence="13" type="ORF">UJA718_LOCUS6946</name>
</gene>
<evidence type="ECO:0000313" key="14">
    <source>
        <dbReference type="EMBL" id="CAF4269187.1"/>
    </source>
</evidence>
<evidence type="ECO:0000313" key="9">
    <source>
        <dbReference type="EMBL" id="CAF3647916.1"/>
    </source>
</evidence>
<keyword evidence="2 5" id="KW-0812">Transmembrane</keyword>
<feature type="transmembrane region" description="Helical" evidence="5">
    <location>
        <begin position="132"/>
        <end position="155"/>
    </location>
</feature>
<dbReference type="Proteomes" id="UP000663825">
    <property type="component" value="Unassembled WGS sequence"/>
</dbReference>
<dbReference type="EMBL" id="CAJOBQ010000134">
    <property type="protein sequence ID" value="CAF4269187.1"/>
    <property type="molecule type" value="Genomic_DNA"/>
</dbReference>
<keyword evidence="4 5" id="KW-0472">Membrane</keyword>
<name>A0A821J550_9BILA</name>
<dbReference type="Proteomes" id="UP000663869">
    <property type="component" value="Unassembled WGS sequence"/>
</dbReference>
<dbReference type="EMBL" id="CAJNYT010004261">
    <property type="protein sequence ID" value="CAF3647916.1"/>
    <property type="molecule type" value="Genomic_DNA"/>
</dbReference>
<reference evidence="16" key="1">
    <citation type="submission" date="2021-02" db="EMBL/GenBank/DDBJ databases">
        <authorList>
            <person name="Nowell W R."/>
        </authorList>
    </citation>
    <scope>NUCLEOTIDE SEQUENCE</scope>
</reference>
<dbReference type="Proteomes" id="UP000663872">
    <property type="component" value="Unassembled WGS sequence"/>
</dbReference>
<organism evidence="16 17">
    <name type="scientific">Rotaria socialis</name>
    <dbReference type="NCBI Taxonomy" id="392032"/>
    <lineage>
        <taxon>Eukaryota</taxon>
        <taxon>Metazoa</taxon>
        <taxon>Spiralia</taxon>
        <taxon>Gnathifera</taxon>
        <taxon>Rotifera</taxon>
        <taxon>Eurotatoria</taxon>
        <taxon>Bdelloidea</taxon>
        <taxon>Philodinida</taxon>
        <taxon>Philodinidae</taxon>
        <taxon>Rotaria</taxon>
    </lineage>
</organism>
<evidence type="ECO:0000313" key="12">
    <source>
        <dbReference type="EMBL" id="CAF4134903.1"/>
    </source>
</evidence>
<evidence type="ECO:0000313" key="8">
    <source>
        <dbReference type="EMBL" id="CAF3632671.1"/>
    </source>
</evidence>
<dbReference type="AlphaFoldDB" id="A0A821J550"/>
<evidence type="ECO:0000313" key="18">
    <source>
        <dbReference type="Proteomes" id="UP000663873"/>
    </source>
</evidence>
<dbReference type="EMBL" id="CAJOBP010000673">
    <property type="protein sequence ID" value="CAF4207793.1"/>
    <property type="molecule type" value="Genomic_DNA"/>
</dbReference>
<dbReference type="Proteomes" id="UP000663833">
    <property type="component" value="Unassembled WGS sequence"/>
</dbReference>
<dbReference type="EMBL" id="CAJOBS010001256">
    <property type="protein sequence ID" value="CAF4709148.1"/>
    <property type="molecule type" value="Genomic_DNA"/>
</dbReference>
<dbReference type="Proteomes" id="UP000663838">
    <property type="component" value="Unassembled WGS sequence"/>
</dbReference>
<dbReference type="Proteomes" id="UP000663848">
    <property type="component" value="Unassembled WGS sequence"/>
</dbReference>
<dbReference type="EMBL" id="CAJNXB010004664">
    <property type="protein sequence ID" value="CAF3387112.1"/>
    <property type="molecule type" value="Genomic_DNA"/>
</dbReference>
<evidence type="ECO:0000313" key="7">
    <source>
        <dbReference type="EMBL" id="CAF3387112.1"/>
    </source>
</evidence>
<feature type="transmembrane region" description="Helical" evidence="5">
    <location>
        <begin position="98"/>
        <end position="120"/>
    </location>
</feature>
<dbReference type="Proteomes" id="UP000663865">
    <property type="component" value="Unassembled WGS sequence"/>
</dbReference>
<evidence type="ECO:0000256" key="3">
    <source>
        <dbReference type="ARBA" id="ARBA00022989"/>
    </source>
</evidence>
<keyword evidence="18" id="KW-1185">Reference proteome</keyword>
<proteinExistence type="predicted"/>
<dbReference type="GO" id="GO:0016020">
    <property type="term" value="C:membrane"/>
    <property type="evidence" value="ECO:0007669"/>
    <property type="project" value="UniProtKB-SubCell"/>
</dbReference>
<evidence type="ECO:0000313" key="16">
    <source>
        <dbReference type="EMBL" id="CAF4709148.1"/>
    </source>
</evidence>
<evidence type="ECO:0000313" key="11">
    <source>
        <dbReference type="EMBL" id="CAF3678337.1"/>
    </source>
</evidence>
<dbReference type="Pfam" id="PF13664">
    <property type="entry name" value="DUF4149"/>
    <property type="match status" value="1"/>
</dbReference>
<dbReference type="Proteomes" id="UP000663873">
    <property type="component" value="Unassembled WGS sequence"/>
</dbReference>
<sequence length="226" mass="25417">MGSQISKIEDNVQDFYKKTWPQAWYLAPSFLTALGTVGYVGYAFSQTKAVPSSSNLSFLHLVGVAGGFGISFWVTVVHGRAIQRMLTRQEFATVQSHLSSVYFASSTILSSLSLSTFLLRHPANTWSKEAKHLGIALFVALAAAELNTLILNPLVTNLMFDRNNIEFLQAAKTTEDIDRLRRDDQKYRLVNNKFDLFHSISMVSGLVYHGVQWYHLFFLADKCLVL</sequence>
<evidence type="ECO:0000256" key="5">
    <source>
        <dbReference type="SAM" id="Phobius"/>
    </source>
</evidence>
<dbReference type="EMBL" id="CAJOBO010000120">
    <property type="protein sequence ID" value="CAF4134903.1"/>
    <property type="molecule type" value="Genomic_DNA"/>
</dbReference>
<evidence type="ECO:0000313" key="15">
    <source>
        <dbReference type="EMBL" id="CAF4545539.1"/>
    </source>
</evidence>
<feature type="transmembrane region" description="Helical" evidence="5">
    <location>
        <begin position="23"/>
        <end position="44"/>
    </location>
</feature>
<evidence type="ECO:0000313" key="10">
    <source>
        <dbReference type="EMBL" id="CAF3651805.1"/>
    </source>
</evidence>
<feature type="transmembrane region" description="Helical" evidence="5">
    <location>
        <begin position="56"/>
        <end position="77"/>
    </location>
</feature>
<evidence type="ECO:0000259" key="6">
    <source>
        <dbReference type="Pfam" id="PF13664"/>
    </source>
</evidence>
<dbReference type="Proteomes" id="UP000663851">
    <property type="component" value="Unassembled WGS sequence"/>
</dbReference>
<dbReference type="EMBL" id="CAJNYD010004787">
    <property type="protein sequence ID" value="CAF3632671.1"/>
    <property type="molecule type" value="Genomic_DNA"/>
</dbReference>
<comment type="subcellular location">
    <subcellularLocation>
        <location evidence="1">Membrane</location>
    </subcellularLocation>
</comment>
<dbReference type="InterPro" id="IPR025423">
    <property type="entry name" value="TMEM205-like"/>
</dbReference>
<dbReference type="EMBL" id="CAJNYU010003219">
    <property type="protein sequence ID" value="CAF3651805.1"/>
    <property type="molecule type" value="Genomic_DNA"/>
</dbReference>
<dbReference type="OrthoDB" id="1641132at2759"/>
<dbReference type="PANTHER" id="PTHR47652">
    <property type="entry name" value="MITOCHONDRIAL IMPORT INNER MEMBRANE TRANSLOCASE SUBUNIT TIM44"/>
    <property type="match status" value="1"/>
</dbReference>
<comment type="caution">
    <text evidence="16">The sequence shown here is derived from an EMBL/GenBank/DDBJ whole genome shotgun (WGS) entry which is preliminary data.</text>
</comment>
<dbReference type="EMBL" id="CAJOBR010000775">
    <property type="protein sequence ID" value="CAF4545539.1"/>
    <property type="molecule type" value="Genomic_DNA"/>
</dbReference>
<evidence type="ECO:0000256" key="1">
    <source>
        <dbReference type="ARBA" id="ARBA00004370"/>
    </source>
</evidence>
<feature type="domain" description="TMEM205-like" evidence="6">
    <location>
        <begin position="67"/>
        <end position="163"/>
    </location>
</feature>
<evidence type="ECO:0000313" key="13">
    <source>
        <dbReference type="EMBL" id="CAF4207793.1"/>
    </source>
</evidence>
<protein>
    <recommendedName>
        <fullName evidence="6">TMEM205-like domain-containing protein</fullName>
    </recommendedName>
</protein>
<evidence type="ECO:0000313" key="17">
    <source>
        <dbReference type="Proteomes" id="UP000663838"/>
    </source>
</evidence>
<dbReference type="PANTHER" id="PTHR47652:SF3">
    <property type="entry name" value="MITOCHONDRIAL IMPORT INNER MEMBRANE TRANSLOCASE SUBUNIT TIM44"/>
    <property type="match status" value="1"/>
</dbReference>
<keyword evidence="3 5" id="KW-1133">Transmembrane helix</keyword>
<evidence type="ECO:0000256" key="2">
    <source>
        <dbReference type="ARBA" id="ARBA00022692"/>
    </source>
</evidence>
<evidence type="ECO:0000256" key="4">
    <source>
        <dbReference type="ARBA" id="ARBA00023136"/>
    </source>
</evidence>